<dbReference type="Gene3D" id="1.10.1740.10">
    <property type="match status" value="1"/>
</dbReference>
<keyword evidence="11" id="KW-1185">Reference proteome</keyword>
<protein>
    <recommendedName>
        <fullName evidence="6">RNA polymerase sigma factor</fullName>
    </recommendedName>
</protein>
<dbReference type="SUPFAM" id="SSF88946">
    <property type="entry name" value="Sigma2 domain of RNA polymerase sigma factors"/>
    <property type="match status" value="1"/>
</dbReference>
<dbReference type="PROSITE" id="PS01063">
    <property type="entry name" value="SIGMA70_ECF"/>
    <property type="match status" value="1"/>
</dbReference>
<dbReference type="Pfam" id="PF04542">
    <property type="entry name" value="Sigma70_r2"/>
    <property type="match status" value="1"/>
</dbReference>
<gene>
    <name evidence="10" type="ORF">SAMN05421872_1028</name>
</gene>
<dbReference type="Pfam" id="PF04545">
    <property type="entry name" value="Sigma70_r4"/>
    <property type="match status" value="1"/>
</dbReference>
<dbReference type="InterPro" id="IPR039425">
    <property type="entry name" value="RNA_pol_sigma-70-like"/>
</dbReference>
<dbReference type="RefSeq" id="WP_090850898.1">
    <property type="nucleotide sequence ID" value="NZ_FMZM01000002.1"/>
</dbReference>
<dbReference type="STRING" id="1045774.SAMN05421872_1028"/>
<keyword evidence="3 6" id="KW-0731">Sigma factor</keyword>
<dbReference type="InterPro" id="IPR014284">
    <property type="entry name" value="RNA_pol_sigma-70_dom"/>
</dbReference>
<dbReference type="OrthoDB" id="3777963at2"/>
<dbReference type="InterPro" id="IPR000838">
    <property type="entry name" value="RNA_pol_sigma70_ECF_CS"/>
</dbReference>
<feature type="domain" description="RNA polymerase sigma-70 region 2" evidence="8">
    <location>
        <begin position="23"/>
        <end position="86"/>
    </location>
</feature>
<proteinExistence type="inferred from homology"/>
<evidence type="ECO:0000256" key="5">
    <source>
        <dbReference type="ARBA" id="ARBA00023163"/>
    </source>
</evidence>
<dbReference type="NCBIfam" id="TIGR02937">
    <property type="entry name" value="sigma70-ECF"/>
    <property type="match status" value="1"/>
</dbReference>
<keyword evidence="2 6" id="KW-0805">Transcription regulation</keyword>
<dbReference type="PANTHER" id="PTHR43133">
    <property type="entry name" value="RNA POLYMERASE ECF-TYPE SIGMA FACTO"/>
    <property type="match status" value="1"/>
</dbReference>
<dbReference type="GO" id="GO:0016987">
    <property type="term" value="F:sigma factor activity"/>
    <property type="evidence" value="ECO:0007669"/>
    <property type="project" value="UniProtKB-KW"/>
</dbReference>
<evidence type="ECO:0000313" key="10">
    <source>
        <dbReference type="EMBL" id="SDC34695.1"/>
    </source>
</evidence>
<dbReference type="CDD" id="cd06171">
    <property type="entry name" value="Sigma70_r4"/>
    <property type="match status" value="1"/>
</dbReference>
<evidence type="ECO:0000256" key="6">
    <source>
        <dbReference type="RuleBase" id="RU000716"/>
    </source>
</evidence>
<dbReference type="Proteomes" id="UP000199034">
    <property type="component" value="Unassembled WGS sequence"/>
</dbReference>
<evidence type="ECO:0000256" key="7">
    <source>
        <dbReference type="SAM" id="MobiDB-lite"/>
    </source>
</evidence>
<evidence type="ECO:0000259" key="8">
    <source>
        <dbReference type="Pfam" id="PF04542"/>
    </source>
</evidence>
<organism evidence="10 11">
    <name type="scientific">Nocardioides lianchengensis</name>
    <dbReference type="NCBI Taxonomy" id="1045774"/>
    <lineage>
        <taxon>Bacteria</taxon>
        <taxon>Bacillati</taxon>
        <taxon>Actinomycetota</taxon>
        <taxon>Actinomycetes</taxon>
        <taxon>Propionibacteriales</taxon>
        <taxon>Nocardioidaceae</taxon>
        <taxon>Nocardioides</taxon>
    </lineage>
</organism>
<dbReference type="InterPro" id="IPR007630">
    <property type="entry name" value="RNA_pol_sigma70_r4"/>
</dbReference>
<evidence type="ECO:0000256" key="1">
    <source>
        <dbReference type="ARBA" id="ARBA00010641"/>
    </source>
</evidence>
<feature type="domain" description="RNA polymerase sigma-70 region 4" evidence="9">
    <location>
        <begin position="119"/>
        <end position="166"/>
    </location>
</feature>
<dbReference type="GO" id="GO:0006352">
    <property type="term" value="P:DNA-templated transcription initiation"/>
    <property type="evidence" value="ECO:0007669"/>
    <property type="project" value="InterPro"/>
</dbReference>
<dbReference type="InterPro" id="IPR013324">
    <property type="entry name" value="RNA_pol_sigma_r3/r4-like"/>
</dbReference>
<evidence type="ECO:0000256" key="4">
    <source>
        <dbReference type="ARBA" id="ARBA00023125"/>
    </source>
</evidence>
<dbReference type="PANTHER" id="PTHR43133:SF62">
    <property type="entry name" value="RNA POLYMERASE SIGMA FACTOR SIGZ"/>
    <property type="match status" value="1"/>
</dbReference>
<evidence type="ECO:0000259" key="9">
    <source>
        <dbReference type="Pfam" id="PF04545"/>
    </source>
</evidence>
<name>A0A1G6KW48_9ACTN</name>
<dbReference type="GO" id="GO:0003677">
    <property type="term" value="F:DNA binding"/>
    <property type="evidence" value="ECO:0007669"/>
    <property type="project" value="UniProtKB-KW"/>
</dbReference>
<keyword evidence="5 6" id="KW-0804">Transcription</keyword>
<dbReference type="InterPro" id="IPR013325">
    <property type="entry name" value="RNA_pol_sigma_r2"/>
</dbReference>
<dbReference type="AlphaFoldDB" id="A0A1G6KW48"/>
<comment type="similarity">
    <text evidence="1 6">Belongs to the sigma-70 factor family. ECF subfamily.</text>
</comment>
<dbReference type="SUPFAM" id="SSF88659">
    <property type="entry name" value="Sigma3 and sigma4 domains of RNA polymerase sigma factors"/>
    <property type="match status" value="1"/>
</dbReference>
<reference evidence="10 11" key="1">
    <citation type="submission" date="2016-10" db="EMBL/GenBank/DDBJ databases">
        <authorList>
            <person name="de Groot N.N."/>
        </authorList>
    </citation>
    <scope>NUCLEOTIDE SEQUENCE [LARGE SCALE GENOMIC DNA]</scope>
    <source>
        <strain evidence="10 11">CGMCC 4.6858</strain>
    </source>
</reference>
<accession>A0A1G6KW48</accession>
<evidence type="ECO:0000256" key="2">
    <source>
        <dbReference type="ARBA" id="ARBA00023015"/>
    </source>
</evidence>
<dbReference type="InterPro" id="IPR036388">
    <property type="entry name" value="WH-like_DNA-bd_sf"/>
</dbReference>
<dbReference type="Gene3D" id="1.10.10.10">
    <property type="entry name" value="Winged helix-like DNA-binding domain superfamily/Winged helix DNA-binding domain"/>
    <property type="match status" value="1"/>
</dbReference>
<evidence type="ECO:0000313" key="11">
    <source>
        <dbReference type="Proteomes" id="UP000199034"/>
    </source>
</evidence>
<feature type="region of interest" description="Disordered" evidence="7">
    <location>
        <begin position="163"/>
        <end position="189"/>
    </location>
</feature>
<dbReference type="InterPro" id="IPR007627">
    <property type="entry name" value="RNA_pol_sigma70_r2"/>
</dbReference>
<dbReference type="EMBL" id="FMZM01000002">
    <property type="protein sequence ID" value="SDC34695.1"/>
    <property type="molecule type" value="Genomic_DNA"/>
</dbReference>
<evidence type="ECO:0000256" key="3">
    <source>
        <dbReference type="ARBA" id="ARBA00023082"/>
    </source>
</evidence>
<sequence>MESGRAIGVRLARREEAALEDAYAVYGPSLLGYLRRYVGDEAEDVLQRTFLDVWRYAGRYDSGQRFSTWLFTIAHRRAVDTLRARRHQVVPVEAARDLVGEDGRETLQRYADAAEVRAALAQLKDHEREVLELTYYAGLTQREVARRLDVPLGTVKARASRGTRRLGALMREQADRTDQDDRTDEGGPS</sequence>
<keyword evidence="4 6" id="KW-0238">DNA-binding</keyword>